<dbReference type="InterPro" id="IPR003782">
    <property type="entry name" value="SCO1/SenC"/>
</dbReference>
<feature type="binding site" evidence="2">
    <location>
        <position position="93"/>
    </location>
    <ligand>
        <name>Cu cation</name>
        <dbReference type="ChEBI" id="CHEBI:23378"/>
    </ligand>
</feature>
<dbReference type="InterPro" id="IPR036249">
    <property type="entry name" value="Thioredoxin-like_sf"/>
</dbReference>
<organism evidence="4 5">
    <name type="scientific">Cupriavidus agavae</name>
    <dbReference type="NCBI Taxonomy" id="1001822"/>
    <lineage>
        <taxon>Bacteria</taxon>
        <taxon>Pseudomonadati</taxon>
        <taxon>Pseudomonadota</taxon>
        <taxon>Betaproteobacteria</taxon>
        <taxon>Burkholderiales</taxon>
        <taxon>Burkholderiaceae</taxon>
        <taxon>Cupriavidus</taxon>
    </lineage>
</organism>
<keyword evidence="5" id="KW-1185">Reference proteome</keyword>
<sequence length="215" mass="22516">MSRRAAAGPWLALAAVLLLGGAALYQLTAGLSAWTLDQRRETRIARQTLRLPALDVRNQHGRPLRLFGAGGAAGPGPAVHIVDFIYTRCPTVCRALGAEFAQLSRQVEADGMAGRIGLVSLSFDPRDTVGDLLGYAGTYQARAPGWQVAAAAPDAMADLLHQAEVIAIADGLGGFEHNGGLHVVDAGGRVLSVHPLEDFQQAYAAALAHARGARP</sequence>
<feature type="binding site" evidence="2">
    <location>
        <position position="89"/>
    </location>
    <ligand>
        <name>Cu cation</name>
        <dbReference type="ChEBI" id="CHEBI:23378"/>
    </ligand>
</feature>
<evidence type="ECO:0000256" key="1">
    <source>
        <dbReference type="ARBA" id="ARBA00010996"/>
    </source>
</evidence>
<keyword evidence="3" id="KW-1015">Disulfide bond</keyword>
<dbReference type="AlphaFoldDB" id="A0A4Q7S730"/>
<dbReference type="OrthoDB" id="8550465at2"/>
<evidence type="ECO:0000256" key="3">
    <source>
        <dbReference type="PIRSR" id="PIRSR603782-2"/>
    </source>
</evidence>
<keyword evidence="2" id="KW-0186">Copper</keyword>
<gene>
    <name evidence="4" type="ORF">EV147_1224</name>
</gene>
<feature type="disulfide bond" description="Redox-active" evidence="3">
    <location>
        <begin position="89"/>
        <end position="93"/>
    </location>
</feature>
<protein>
    <submittedName>
        <fullName evidence="4">Protein SCO1/2</fullName>
    </submittedName>
</protein>
<evidence type="ECO:0000313" key="5">
    <source>
        <dbReference type="Proteomes" id="UP000291078"/>
    </source>
</evidence>
<dbReference type="Pfam" id="PF02630">
    <property type="entry name" value="SCO1-SenC"/>
    <property type="match status" value="1"/>
</dbReference>
<dbReference type="Gene3D" id="3.40.30.10">
    <property type="entry name" value="Glutaredoxin"/>
    <property type="match status" value="1"/>
</dbReference>
<dbReference type="CDD" id="cd02968">
    <property type="entry name" value="SCO"/>
    <property type="match status" value="1"/>
</dbReference>
<keyword evidence="2" id="KW-0479">Metal-binding</keyword>
<comment type="similarity">
    <text evidence="1">Belongs to the SCO1/2 family.</text>
</comment>
<evidence type="ECO:0000256" key="2">
    <source>
        <dbReference type="PIRSR" id="PIRSR603782-1"/>
    </source>
</evidence>
<comment type="caution">
    <text evidence="4">The sequence shown here is derived from an EMBL/GenBank/DDBJ whole genome shotgun (WGS) entry which is preliminary data.</text>
</comment>
<name>A0A4Q7S730_9BURK</name>
<dbReference type="RefSeq" id="WP_130390189.1">
    <property type="nucleotide sequence ID" value="NZ_SGXM01000001.1"/>
</dbReference>
<dbReference type="Proteomes" id="UP000291078">
    <property type="component" value="Unassembled WGS sequence"/>
</dbReference>
<dbReference type="SUPFAM" id="SSF52833">
    <property type="entry name" value="Thioredoxin-like"/>
    <property type="match status" value="1"/>
</dbReference>
<evidence type="ECO:0000313" key="4">
    <source>
        <dbReference type="EMBL" id="RZT42201.1"/>
    </source>
</evidence>
<accession>A0A4Q7S730</accession>
<dbReference type="GO" id="GO:0046872">
    <property type="term" value="F:metal ion binding"/>
    <property type="evidence" value="ECO:0007669"/>
    <property type="project" value="UniProtKB-KW"/>
</dbReference>
<reference evidence="4 5" key="1">
    <citation type="journal article" date="2015" name="Stand. Genomic Sci.">
        <title>Genomic Encyclopedia of Bacterial and Archaeal Type Strains, Phase III: the genomes of soil and plant-associated and newly described type strains.</title>
        <authorList>
            <person name="Whitman W.B."/>
            <person name="Woyke T."/>
            <person name="Klenk H.P."/>
            <person name="Zhou Y."/>
            <person name="Lilburn T.G."/>
            <person name="Beck B.J."/>
            <person name="De Vos P."/>
            <person name="Vandamme P."/>
            <person name="Eisen J.A."/>
            <person name="Garrity G."/>
            <person name="Hugenholtz P."/>
            <person name="Kyrpides N.C."/>
        </authorList>
    </citation>
    <scope>NUCLEOTIDE SEQUENCE [LARGE SCALE GENOMIC DNA]</scope>
    <source>
        <strain evidence="4 5">ASC-9842</strain>
    </source>
</reference>
<dbReference type="EMBL" id="SGXM01000001">
    <property type="protein sequence ID" value="RZT42201.1"/>
    <property type="molecule type" value="Genomic_DNA"/>
</dbReference>
<proteinExistence type="inferred from homology"/>